<evidence type="ECO:0000256" key="6">
    <source>
        <dbReference type="ARBA" id="ARBA00022777"/>
    </source>
</evidence>
<comment type="pathway">
    <text evidence="1">Carbohydrate acid metabolism.</text>
</comment>
<evidence type="ECO:0000256" key="5">
    <source>
        <dbReference type="ARBA" id="ARBA00022741"/>
    </source>
</evidence>
<evidence type="ECO:0000256" key="9">
    <source>
        <dbReference type="RuleBase" id="RU363066"/>
    </source>
</evidence>
<comment type="catalytic activity">
    <reaction evidence="8 9">
        <text>D-gluconate + ATP = 6-phospho-D-gluconate + ADP + H(+)</text>
        <dbReference type="Rhea" id="RHEA:19433"/>
        <dbReference type="ChEBI" id="CHEBI:15378"/>
        <dbReference type="ChEBI" id="CHEBI:18391"/>
        <dbReference type="ChEBI" id="CHEBI:30616"/>
        <dbReference type="ChEBI" id="CHEBI:58759"/>
        <dbReference type="ChEBI" id="CHEBI:456216"/>
        <dbReference type="EC" id="2.7.1.12"/>
    </reaction>
</comment>
<evidence type="ECO:0000313" key="10">
    <source>
        <dbReference type="EMBL" id="GMA41516.1"/>
    </source>
</evidence>
<organism evidence="10 11">
    <name type="scientific">Mobilicoccus caccae</name>
    <dbReference type="NCBI Taxonomy" id="1859295"/>
    <lineage>
        <taxon>Bacteria</taxon>
        <taxon>Bacillati</taxon>
        <taxon>Actinomycetota</taxon>
        <taxon>Actinomycetes</taxon>
        <taxon>Micrococcales</taxon>
        <taxon>Dermatophilaceae</taxon>
        <taxon>Mobilicoccus</taxon>
    </lineage>
</organism>
<dbReference type="CDD" id="cd02021">
    <property type="entry name" value="GntK"/>
    <property type="match status" value="1"/>
</dbReference>
<keyword evidence="7 9" id="KW-0067">ATP-binding</keyword>
<evidence type="ECO:0000256" key="7">
    <source>
        <dbReference type="ARBA" id="ARBA00022840"/>
    </source>
</evidence>
<name>A0ABQ6IV50_9MICO</name>
<accession>A0ABQ6IV50</accession>
<evidence type="ECO:0000256" key="4">
    <source>
        <dbReference type="ARBA" id="ARBA00022679"/>
    </source>
</evidence>
<protein>
    <recommendedName>
        <fullName evidence="3 9">Gluconokinase</fullName>
        <ecNumber evidence="3 9">2.7.1.12</ecNumber>
    </recommendedName>
</protein>
<dbReference type="Proteomes" id="UP001157126">
    <property type="component" value="Unassembled WGS sequence"/>
</dbReference>
<dbReference type="PANTHER" id="PTHR43442">
    <property type="entry name" value="GLUCONOKINASE-RELATED"/>
    <property type="match status" value="1"/>
</dbReference>
<dbReference type="EC" id="2.7.1.12" evidence="3 9"/>
<dbReference type="InterPro" id="IPR006001">
    <property type="entry name" value="Therm_gnt_kin"/>
</dbReference>
<dbReference type="Pfam" id="PF13671">
    <property type="entry name" value="AAA_33"/>
    <property type="match status" value="1"/>
</dbReference>
<dbReference type="EMBL" id="BSUO01000001">
    <property type="protein sequence ID" value="GMA41516.1"/>
    <property type="molecule type" value="Genomic_DNA"/>
</dbReference>
<evidence type="ECO:0000256" key="8">
    <source>
        <dbReference type="ARBA" id="ARBA00048090"/>
    </source>
</evidence>
<keyword evidence="11" id="KW-1185">Reference proteome</keyword>
<dbReference type="InterPro" id="IPR027417">
    <property type="entry name" value="P-loop_NTPase"/>
</dbReference>
<evidence type="ECO:0000256" key="2">
    <source>
        <dbReference type="ARBA" id="ARBA00008420"/>
    </source>
</evidence>
<gene>
    <name evidence="10" type="ORF">GCM10025883_35610</name>
</gene>
<sequence length="172" mass="19060">MNGMNSPRHLVVMGVSGSGKSTVAEALRDRTGWVFAEADDFHPAANIEKMENGTPLTDEDRGPWLEALTEWIQARERAGMSSVVTCSALKRAYRDQLRKGGRDVVFVHLHGEHSTLEQRLGGRSGHFMPASLLDSQLDTLEPLGDDESGYVFSIDLPPAQIVDEIFRRLAER</sequence>
<comment type="similarity">
    <text evidence="2 9">Belongs to the gluconokinase GntK/GntV family.</text>
</comment>
<comment type="caution">
    <text evidence="10">The sequence shown here is derived from an EMBL/GenBank/DDBJ whole genome shotgun (WGS) entry which is preliminary data.</text>
</comment>
<keyword evidence="4 9" id="KW-0808">Transferase</keyword>
<dbReference type="SUPFAM" id="SSF52540">
    <property type="entry name" value="P-loop containing nucleoside triphosphate hydrolases"/>
    <property type="match status" value="1"/>
</dbReference>
<dbReference type="PANTHER" id="PTHR43442:SF3">
    <property type="entry name" value="GLUCONOKINASE-RELATED"/>
    <property type="match status" value="1"/>
</dbReference>
<reference evidence="11" key="1">
    <citation type="journal article" date="2019" name="Int. J. Syst. Evol. Microbiol.">
        <title>The Global Catalogue of Microorganisms (GCM) 10K type strain sequencing project: providing services to taxonomists for standard genome sequencing and annotation.</title>
        <authorList>
            <consortium name="The Broad Institute Genomics Platform"/>
            <consortium name="The Broad Institute Genome Sequencing Center for Infectious Disease"/>
            <person name="Wu L."/>
            <person name="Ma J."/>
        </authorList>
    </citation>
    <scope>NUCLEOTIDE SEQUENCE [LARGE SCALE GENOMIC DNA]</scope>
    <source>
        <strain evidence="11">NBRC 113072</strain>
    </source>
</reference>
<evidence type="ECO:0000256" key="1">
    <source>
        <dbReference type="ARBA" id="ARBA00004761"/>
    </source>
</evidence>
<proteinExistence type="inferred from homology"/>
<evidence type="ECO:0000313" key="11">
    <source>
        <dbReference type="Proteomes" id="UP001157126"/>
    </source>
</evidence>
<keyword evidence="6 9" id="KW-0418">Kinase</keyword>
<dbReference type="NCBIfam" id="TIGR01313">
    <property type="entry name" value="therm_gnt_kin"/>
    <property type="match status" value="1"/>
</dbReference>
<keyword evidence="5 9" id="KW-0547">Nucleotide-binding</keyword>
<evidence type="ECO:0000256" key="3">
    <source>
        <dbReference type="ARBA" id="ARBA00012054"/>
    </source>
</evidence>
<dbReference type="Gene3D" id="3.40.50.300">
    <property type="entry name" value="P-loop containing nucleotide triphosphate hydrolases"/>
    <property type="match status" value="1"/>
</dbReference>